<sequence length="94" mass="10461">QLRRQSSHRKPALLLHKTLELVATGFLHVYALPAQIMSSNLFRSGRCQNPQHLLHTLLQIPLVGIFHPVADSAVRIADETHGIKPENIPGCREG</sequence>
<comment type="caution">
    <text evidence="1">The sequence shown here is derived from an EMBL/GenBank/DDBJ whole genome shotgun (WGS) entry which is preliminary data.</text>
</comment>
<accession>A0AAV0JK11</accession>
<proteinExistence type="predicted"/>
<gene>
    <name evidence="1" type="ORF">LITE_LOCUS14698</name>
</gene>
<keyword evidence="2" id="KW-1185">Reference proteome</keyword>
<dbReference type="EMBL" id="CAMGYJ010000005">
    <property type="protein sequence ID" value="CAI0410292.1"/>
    <property type="molecule type" value="Genomic_DNA"/>
</dbReference>
<name>A0AAV0JK11_9ROSI</name>
<feature type="non-terminal residue" evidence="1">
    <location>
        <position position="1"/>
    </location>
</feature>
<dbReference type="AlphaFoldDB" id="A0AAV0JK11"/>
<dbReference type="Proteomes" id="UP001154282">
    <property type="component" value="Unassembled WGS sequence"/>
</dbReference>
<protein>
    <submittedName>
        <fullName evidence="1">Uncharacterized protein</fullName>
    </submittedName>
</protein>
<feature type="non-terminal residue" evidence="1">
    <location>
        <position position="94"/>
    </location>
</feature>
<evidence type="ECO:0000313" key="2">
    <source>
        <dbReference type="Proteomes" id="UP001154282"/>
    </source>
</evidence>
<reference evidence="1" key="1">
    <citation type="submission" date="2022-08" db="EMBL/GenBank/DDBJ databases">
        <authorList>
            <person name="Gutierrez-Valencia J."/>
        </authorList>
    </citation>
    <scope>NUCLEOTIDE SEQUENCE</scope>
</reference>
<evidence type="ECO:0000313" key="1">
    <source>
        <dbReference type="EMBL" id="CAI0410292.1"/>
    </source>
</evidence>
<organism evidence="1 2">
    <name type="scientific">Linum tenue</name>
    <dbReference type="NCBI Taxonomy" id="586396"/>
    <lineage>
        <taxon>Eukaryota</taxon>
        <taxon>Viridiplantae</taxon>
        <taxon>Streptophyta</taxon>
        <taxon>Embryophyta</taxon>
        <taxon>Tracheophyta</taxon>
        <taxon>Spermatophyta</taxon>
        <taxon>Magnoliopsida</taxon>
        <taxon>eudicotyledons</taxon>
        <taxon>Gunneridae</taxon>
        <taxon>Pentapetalae</taxon>
        <taxon>rosids</taxon>
        <taxon>fabids</taxon>
        <taxon>Malpighiales</taxon>
        <taxon>Linaceae</taxon>
        <taxon>Linum</taxon>
    </lineage>
</organism>